<keyword evidence="1" id="KW-1185">Reference proteome</keyword>
<dbReference type="RefSeq" id="XP_016442870.2">
    <property type="nucleotide sequence ID" value="XM_016587384.2"/>
</dbReference>
<sequence>MFNKFLDMLSQVELNLSLVDVLREIPKYAKYIKDIVANKKRLTAFETVALTEYCTSRIQKKFPKTLKDPGSFTMPIRIGEVDVGQTLCDLGASINLMPLLVFSQLGLGGPRPTTVILQLADRSIVHPEGVIKDVFLQIEKFIIPADFIILDYEADEHVPIILGRPLLSTTDEVIKVREEKLILEFDNVEAIFNVNKIIQLPSYYEDLAIIWMTV</sequence>
<dbReference type="AlphaFoldDB" id="A0A1S3XSL4"/>
<organism evidence="1 2">
    <name type="scientific">Nicotiana tabacum</name>
    <name type="common">Common tobacco</name>
    <dbReference type="NCBI Taxonomy" id="4097"/>
    <lineage>
        <taxon>Eukaryota</taxon>
        <taxon>Viridiplantae</taxon>
        <taxon>Streptophyta</taxon>
        <taxon>Embryophyta</taxon>
        <taxon>Tracheophyta</taxon>
        <taxon>Spermatophyta</taxon>
        <taxon>Magnoliopsida</taxon>
        <taxon>eudicotyledons</taxon>
        <taxon>Gunneridae</taxon>
        <taxon>Pentapetalae</taxon>
        <taxon>asterids</taxon>
        <taxon>lamiids</taxon>
        <taxon>Solanales</taxon>
        <taxon>Solanaceae</taxon>
        <taxon>Nicotianoideae</taxon>
        <taxon>Nicotianeae</taxon>
        <taxon>Nicotiana</taxon>
    </lineage>
</organism>
<dbReference type="GeneID" id="107768269"/>
<reference evidence="2" key="2">
    <citation type="submission" date="2025-08" db="UniProtKB">
        <authorList>
            <consortium name="RefSeq"/>
        </authorList>
    </citation>
    <scope>IDENTIFICATION</scope>
    <source>
        <tissue evidence="2">Leaf</tissue>
    </source>
</reference>
<evidence type="ECO:0000313" key="2">
    <source>
        <dbReference type="RefSeq" id="XP_016442870.2"/>
    </source>
</evidence>
<dbReference type="PaxDb" id="4097-A0A1S3XSL4"/>
<evidence type="ECO:0000313" key="1">
    <source>
        <dbReference type="Proteomes" id="UP000790787"/>
    </source>
</evidence>
<dbReference type="PANTHER" id="PTHR33067:SF32">
    <property type="entry name" value="ASPARTIC PEPTIDASE DDI1-TYPE DOMAIN-CONTAINING PROTEIN"/>
    <property type="match status" value="1"/>
</dbReference>
<dbReference type="RefSeq" id="XP_016442870.1">
    <property type="nucleotide sequence ID" value="XM_016587384.1"/>
</dbReference>
<gene>
    <name evidence="2" type="primary">LOC107768269</name>
</gene>
<dbReference type="CDD" id="cd00303">
    <property type="entry name" value="retropepsin_like"/>
    <property type="match status" value="1"/>
</dbReference>
<reference evidence="1" key="1">
    <citation type="journal article" date="2014" name="Nat. Commun.">
        <title>The tobacco genome sequence and its comparison with those of tomato and potato.</title>
        <authorList>
            <person name="Sierro N."/>
            <person name="Battey J.N."/>
            <person name="Ouadi S."/>
            <person name="Bakaher N."/>
            <person name="Bovet L."/>
            <person name="Willig A."/>
            <person name="Goepfert S."/>
            <person name="Peitsch M.C."/>
            <person name="Ivanov N.V."/>
        </authorList>
    </citation>
    <scope>NUCLEOTIDE SEQUENCE [LARGE SCALE GENOMIC DNA]</scope>
</reference>
<dbReference type="PANTHER" id="PTHR33067">
    <property type="entry name" value="RNA-DIRECTED DNA POLYMERASE-RELATED"/>
    <property type="match status" value="1"/>
</dbReference>
<dbReference type="KEGG" id="nta:107768269"/>
<dbReference type="OrthoDB" id="778454at2759"/>
<dbReference type="Proteomes" id="UP000790787">
    <property type="component" value="Chromosome 9"/>
</dbReference>
<protein>
    <submittedName>
        <fullName evidence="2">Uncharacterized protein LOC107768269</fullName>
    </submittedName>
</protein>
<dbReference type="OMA" id="EYCTSRI"/>
<accession>A0A1S3XSL4</accession>
<proteinExistence type="predicted"/>
<dbReference type="InterPro" id="IPR021109">
    <property type="entry name" value="Peptidase_aspartic_dom_sf"/>
</dbReference>
<dbReference type="Gene3D" id="2.40.70.10">
    <property type="entry name" value="Acid Proteases"/>
    <property type="match status" value="1"/>
</dbReference>
<name>A0A1S3XSL4_TOBAC</name>